<dbReference type="InterPro" id="IPR031898">
    <property type="entry name" value="ZoocinA_TRD"/>
</dbReference>
<dbReference type="InterPro" id="IPR038263">
    <property type="entry name" value="Lytic_exo_TRD_sf"/>
</dbReference>
<dbReference type="Proteomes" id="UP001230220">
    <property type="component" value="Unassembled WGS sequence"/>
</dbReference>
<comment type="caution">
    <text evidence="3">The sequence shown here is derived from an EMBL/GenBank/DDBJ whole genome shotgun (WGS) entry which is preliminary data.</text>
</comment>
<dbReference type="Gene3D" id="2.40.50.670">
    <property type="match status" value="1"/>
</dbReference>
<sequence length="196" mass="22050">MKKKIKIIIALSFALIFANLLILNGNKINAEEVVFDEGKEPESQDENIHSNKSEAIDNEDTENTDSPIQVYDSIPIDEESTENSNMVIQPYAAQGVYFINGVEFHNGIWQLCCSSLCQDGFNWTDNGIPLAAVDFTDVNGNVLGNQTWNGTQKYFKFRKGVKYTGKSGLGTAARIWYEHTYPGYGTWWMTSKKTIN</sequence>
<dbReference type="RefSeq" id="WP_307410813.1">
    <property type="nucleotide sequence ID" value="NZ_JAUSUR010000008.1"/>
</dbReference>
<name>A0ABU0E7K9_9FIRM</name>
<feature type="compositionally biased region" description="Basic and acidic residues" evidence="1">
    <location>
        <begin position="38"/>
        <end position="55"/>
    </location>
</feature>
<dbReference type="Pfam" id="PF16775">
    <property type="entry name" value="ZoocinA_TRD"/>
    <property type="match status" value="1"/>
</dbReference>
<evidence type="ECO:0000256" key="1">
    <source>
        <dbReference type="SAM" id="MobiDB-lite"/>
    </source>
</evidence>
<organism evidence="3 4">
    <name type="scientific">Breznakia pachnodae</name>
    <dbReference type="NCBI Taxonomy" id="265178"/>
    <lineage>
        <taxon>Bacteria</taxon>
        <taxon>Bacillati</taxon>
        <taxon>Bacillota</taxon>
        <taxon>Erysipelotrichia</taxon>
        <taxon>Erysipelotrichales</taxon>
        <taxon>Erysipelotrichaceae</taxon>
        <taxon>Breznakia</taxon>
    </lineage>
</organism>
<feature type="domain" description="Lytic exoenzyme target recognition" evidence="2">
    <location>
        <begin position="96"/>
        <end position="191"/>
    </location>
</feature>
<reference evidence="3 4" key="1">
    <citation type="submission" date="2023-07" db="EMBL/GenBank/DDBJ databases">
        <title>Genomic Encyclopedia of Type Strains, Phase IV (KMG-IV): sequencing the most valuable type-strain genomes for metagenomic binning, comparative biology and taxonomic classification.</title>
        <authorList>
            <person name="Goeker M."/>
        </authorList>
    </citation>
    <scope>NUCLEOTIDE SEQUENCE [LARGE SCALE GENOMIC DNA]</scope>
    <source>
        <strain evidence="3 4">DSM 16784</strain>
    </source>
</reference>
<gene>
    <name evidence="3" type="ORF">J2S15_003551</name>
</gene>
<evidence type="ECO:0000313" key="4">
    <source>
        <dbReference type="Proteomes" id="UP001230220"/>
    </source>
</evidence>
<accession>A0ABU0E7K9</accession>
<proteinExistence type="predicted"/>
<dbReference type="EMBL" id="JAUSUR010000008">
    <property type="protein sequence ID" value="MDQ0362790.1"/>
    <property type="molecule type" value="Genomic_DNA"/>
</dbReference>
<protein>
    <recommendedName>
        <fullName evidence="2">Lytic exoenzyme target recognition domain-containing protein</fullName>
    </recommendedName>
</protein>
<keyword evidence="4" id="KW-1185">Reference proteome</keyword>
<evidence type="ECO:0000259" key="2">
    <source>
        <dbReference type="Pfam" id="PF16775"/>
    </source>
</evidence>
<evidence type="ECO:0000313" key="3">
    <source>
        <dbReference type="EMBL" id="MDQ0362790.1"/>
    </source>
</evidence>
<feature type="region of interest" description="Disordered" evidence="1">
    <location>
        <begin position="38"/>
        <end position="67"/>
    </location>
</feature>